<protein>
    <submittedName>
        <fullName evidence="3">Alpha-1,3-glucanase</fullName>
    </submittedName>
</protein>
<comment type="caution">
    <text evidence="3">The sequence shown here is derived from an EMBL/GenBank/DDBJ whole genome shotgun (WGS) entry which is preliminary data.</text>
</comment>
<dbReference type="Pfam" id="PF03659">
    <property type="entry name" value="Glyco_hydro_71"/>
    <property type="match status" value="1"/>
</dbReference>
<reference evidence="3 4" key="1">
    <citation type="journal article" date="2016" name="Genome Biol. Evol.">
        <title>Divergent and convergent evolution of fungal pathogenicity.</title>
        <authorList>
            <person name="Shang Y."/>
            <person name="Xiao G."/>
            <person name="Zheng P."/>
            <person name="Cen K."/>
            <person name="Zhan S."/>
            <person name="Wang C."/>
        </authorList>
    </citation>
    <scope>NUCLEOTIDE SEQUENCE [LARGE SCALE GENOMIC DNA]</scope>
    <source>
        <strain evidence="3 4">RCEF 1005</strain>
    </source>
</reference>
<dbReference type="SUPFAM" id="SSF51445">
    <property type="entry name" value="(Trans)glycosidases"/>
    <property type="match status" value="1"/>
</dbReference>
<dbReference type="AlphaFoldDB" id="A0A168CZF0"/>
<feature type="compositionally biased region" description="Pro residues" evidence="1">
    <location>
        <begin position="504"/>
        <end position="527"/>
    </location>
</feature>
<dbReference type="GO" id="GO:0051118">
    <property type="term" value="F:glucan endo-1,3-alpha-glucosidase activity"/>
    <property type="evidence" value="ECO:0007669"/>
    <property type="project" value="InterPro"/>
</dbReference>
<gene>
    <name evidence="3" type="ORF">LEL_09218</name>
</gene>
<dbReference type="CDD" id="cd11577">
    <property type="entry name" value="GH71"/>
    <property type="match status" value="1"/>
</dbReference>
<evidence type="ECO:0000256" key="2">
    <source>
        <dbReference type="SAM" id="SignalP"/>
    </source>
</evidence>
<feature type="region of interest" description="Disordered" evidence="1">
    <location>
        <begin position="478"/>
        <end position="534"/>
    </location>
</feature>
<keyword evidence="4" id="KW-1185">Reference proteome</keyword>
<dbReference type="Proteomes" id="UP000076881">
    <property type="component" value="Unassembled WGS sequence"/>
</dbReference>
<feature type="compositionally biased region" description="Low complexity" evidence="1">
    <location>
        <begin position="483"/>
        <end position="503"/>
    </location>
</feature>
<dbReference type="EMBL" id="AZHF01000008">
    <property type="protein sequence ID" value="OAA71983.1"/>
    <property type="molecule type" value="Genomic_DNA"/>
</dbReference>
<evidence type="ECO:0000313" key="4">
    <source>
        <dbReference type="Proteomes" id="UP000076881"/>
    </source>
</evidence>
<sequence length="611" mass="64815">MLGALRKLAVGALATAAALSGVASGGPLAERASDRLVFCHFMIGIVGDRTSANDYDDDMRRAKAAGIDAFALNIGVDGYTDQQLGYAYDSAARNGMKVFISFDFNWWSPGDAGGVGSKIKQYKDKPAQLRVDNRVFVSSFAGDGLDVDGMRNAAGENVYFVPNFHPGQSGADKIDGALNWMGWPSDGNNKAPKSGHSVSVADGDSAYQSWLGGKTYLAPVSPWFFTHFGPEVPFSKNWVFPGGSLLFDRWNEVLQKGFPMVEIVTWNDYGESHYIGPLNSPHYDDGNSKWTNDMPHDGWLDLSKPFIKAYKAGAKSVDNFIDNEQIVYWYRRTLASLDCDATDTTSGRPANNASGNYFEGRPDGWQTMPDVVYVASFLKSAGTITVTSGGQTRTENAPAGAHIFTVPAGVGQQKFGLVRGGATVMQETSLMDISNVCPCGLYNFNAYVGTVPHGPSDPLGGDGLASLTIGLHVSTCQAKPSLGTNPPVTSNPGNPSTTPTSTPGNPPPTSSSHGNPPPTSSSSPPPGQVCVEGTVADGESGNYTGLCQFSCNYGYCPPGPCKCTRYGKQVSPPPETGTRGCPLQGEPEGYKGLCSYTCNHGYCPNSACRAC</sequence>
<dbReference type="Gene3D" id="3.20.20.80">
    <property type="entry name" value="Glycosidases"/>
    <property type="match status" value="1"/>
</dbReference>
<evidence type="ECO:0000313" key="3">
    <source>
        <dbReference type="EMBL" id="OAA71983.1"/>
    </source>
</evidence>
<keyword evidence="2" id="KW-0732">Signal</keyword>
<accession>A0A168CZF0</accession>
<evidence type="ECO:0000256" key="1">
    <source>
        <dbReference type="SAM" id="MobiDB-lite"/>
    </source>
</evidence>
<name>A0A168CZF0_CORDF</name>
<dbReference type="InterPro" id="IPR005197">
    <property type="entry name" value="Glyco_hydro_71"/>
</dbReference>
<organism evidence="3 4">
    <name type="scientific">Akanthomyces lecanii RCEF 1005</name>
    <dbReference type="NCBI Taxonomy" id="1081108"/>
    <lineage>
        <taxon>Eukaryota</taxon>
        <taxon>Fungi</taxon>
        <taxon>Dikarya</taxon>
        <taxon>Ascomycota</taxon>
        <taxon>Pezizomycotina</taxon>
        <taxon>Sordariomycetes</taxon>
        <taxon>Hypocreomycetidae</taxon>
        <taxon>Hypocreales</taxon>
        <taxon>Cordycipitaceae</taxon>
        <taxon>Akanthomyces</taxon>
        <taxon>Cordyceps confragosa</taxon>
    </lineage>
</organism>
<proteinExistence type="predicted"/>
<dbReference type="OrthoDB" id="1046782at2759"/>
<feature type="signal peptide" evidence="2">
    <location>
        <begin position="1"/>
        <end position="25"/>
    </location>
</feature>
<feature type="chain" id="PRO_5007896141" evidence="2">
    <location>
        <begin position="26"/>
        <end position="611"/>
    </location>
</feature>
<dbReference type="InterPro" id="IPR017853">
    <property type="entry name" value="GH"/>
</dbReference>
<dbReference type="STRING" id="1081108.A0A168CZF0"/>